<dbReference type="PANTHER" id="PTHR41260">
    <property type="entry name" value="PROTEIN ECSC"/>
    <property type="match status" value="1"/>
</dbReference>
<dbReference type="PANTHER" id="PTHR41260:SF1">
    <property type="entry name" value="PROTEIN ECSC"/>
    <property type="match status" value="1"/>
</dbReference>
<reference evidence="1 2" key="1">
    <citation type="journal article" date="2003" name="Int. J. Syst. Evol. Microbiol.">
        <title>Bacillus nealsonii sp. nov., isolated from a spacecraft-assembly facility, whose spores are gamma-radiation resistant.</title>
        <authorList>
            <person name="Venkateswaran K."/>
            <person name="Kempf M."/>
            <person name="Chen F."/>
            <person name="Satomi M."/>
            <person name="Nicholson W."/>
            <person name="Kern R."/>
        </authorList>
    </citation>
    <scope>NUCLEOTIDE SEQUENCE [LARGE SCALE GENOMIC DNA]</scope>
    <source>
        <strain evidence="1 2">FO-92</strain>
    </source>
</reference>
<comment type="caution">
    <text evidence="1">The sequence shown here is derived from an EMBL/GenBank/DDBJ whole genome shotgun (WGS) entry which is preliminary data.</text>
</comment>
<dbReference type="Proteomes" id="UP000233375">
    <property type="component" value="Unassembled WGS sequence"/>
</dbReference>
<dbReference type="OrthoDB" id="1705901at2"/>
<accession>A0A2N0Z7F6</accession>
<protein>
    <submittedName>
        <fullName evidence="1">ABC transporter-associated protein EcsC</fullName>
    </submittedName>
</protein>
<dbReference type="AlphaFoldDB" id="A0A2N0Z7F6"/>
<dbReference type="RefSeq" id="WP_101175179.1">
    <property type="nucleotide sequence ID" value="NZ_PISE01000003.1"/>
</dbReference>
<evidence type="ECO:0000313" key="2">
    <source>
        <dbReference type="Proteomes" id="UP000233375"/>
    </source>
</evidence>
<dbReference type="EMBL" id="PISE01000003">
    <property type="protein sequence ID" value="PKG25455.1"/>
    <property type="molecule type" value="Genomic_DNA"/>
</dbReference>
<sequence>MKEYEKLVYIELAEWKRKLRRRSSMITRFSKKTQNKINAYIPTKAHRAVTEAIKQMIQTTLKGSNKLTKKTQYPNITLEEKDQLMMKKINFYRKTASVEGAGTGAGGILLGLADFPILLSIKMQFLMESASLYGYDTELYEERVFLLYIFQLAFSSDEKRADILEIVENWEEYKKEKTELNWEQLQTEYRDYIDFVKMLQLVPGIGAFVGAYANYNLLDQLGETTKNVYRMRHLQNAAK</sequence>
<gene>
    <name evidence="1" type="ORF">CWS01_01015</name>
</gene>
<dbReference type="InterPro" id="IPR024787">
    <property type="entry name" value="EcsC"/>
</dbReference>
<keyword evidence="2" id="KW-1185">Reference proteome</keyword>
<organism evidence="1 2">
    <name type="scientific">Niallia nealsonii</name>
    <dbReference type="NCBI Taxonomy" id="115979"/>
    <lineage>
        <taxon>Bacteria</taxon>
        <taxon>Bacillati</taxon>
        <taxon>Bacillota</taxon>
        <taxon>Bacilli</taxon>
        <taxon>Bacillales</taxon>
        <taxon>Bacillaceae</taxon>
        <taxon>Niallia</taxon>
    </lineage>
</organism>
<name>A0A2N0Z7F6_9BACI</name>
<proteinExistence type="predicted"/>
<dbReference type="Pfam" id="PF12787">
    <property type="entry name" value="EcsC"/>
    <property type="match status" value="1"/>
</dbReference>
<evidence type="ECO:0000313" key="1">
    <source>
        <dbReference type="EMBL" id="PKG25455.1"/>
    </source>
</evidence>